<dbReference type="OrthoDB" id="635918at2759"/>
<evidence type="ECO:0000256" key="6">
    <source>
        <dbReference type="ARBA" id="ARBA00023157"/>
    </source>
</evidence>
<dbReference type="Gene3D" id="2.60.120.10">
    <property type="entry name" value="Jelly Rolls"/>
    <property type="match status" value="1"/>
</dbReference>
<sequence length="219" mass="23104">MAANSLLLLLSLSLTVFFIPTSLAADADPLQDFCVADLHSPVAVNGFPCKRNTTVVPDDFFSSAISVAGNTNNMFGSSVTPANVLTFAGLNTLGLSMNRVDIAHGGVNPPHIHPRATELGFVVKGKVLVGFVTTAGVFYSKVLGPGMNFIIPRGLMHFELNVGEGEALEITAFNSQLPGTVVSSVTLFGSKPPIPDAVLSRTFQVDDKIIDLIKSKFGN</sequence>
<dbReference type="InterPro" id="IPR011051">
    <property type="entry name" value="RmlC_Cupin_sf"/>
</dbReference>
<feature type="signal peptide" evidence="11">
    <location>
        <begin position="1"/>
        <end position="24"/>
    </location>
</feature>
<dbReference type="PANTHER" id="PTHR31238">
    <property type="entry name" value="GERMIN-LIKE PROTEIN SUBFAMILY 3 MEMBER 3"/>
    <property type="match status" value="1"/>
</dbReference>
<name>A0A199VTK0_ANACO</name>
<evidence type="ECO:0000256" key="2">
    <source>
        <dbReference type="ARBA" id="ARBA00007456"/>
    </source>
</evidence>
<feature type="binding site" evidence="9">
    <location>
        <position position="113"/>
    </location>
    <ligand>
        <name>Mn(2+)</name>
        <dbReference type="ChEBI" id="CHEBI:29035"/>
    </ligand>
</feature>
<dbReference type="Proteomes" id="UP000092600">
    <property type="component" value="Unassembled WGS sequence"/>
</dbReference>
<dbReference type="Pfam" id="PF00190">
    <property type="entry name" value="Cupin_1"/>
    <property type="match status" value="1"/>
</dbReference>
<protein>
    <recommendedName>
        <fullName evidence="11">Germin-like protein</fullName>
    </recommendedName>
</protein>
<dbReference type="PRINTS" id="PR00325">
    <property type="entry name" value="GERMIN"/>
</dbReference>
<evidence type="ECO:0000256" key="10">
    <source>
        <dbReference type="PIRSR" id="PIRSR601929-3"/>
    </source>
</evidence>
<dbReference type="Gramene" id="Aco026249.1.mrna1">
    <property type="protein sequence ID" value="Aco026249.1.mrna1.cds1"/>
    <property type="gene ID" value="Aco026249.1.path1"/>
</dbReference>
<feature type="binding site" evidence="9">
    <location>
        <position position="111"/>
    </location>
    <ligand>
        <name>Mn(2+)</name>
        <dbReference type="ChEBI" id="CHEBI:29035"/>
    </ligand>
</feature>
<feature type="domain" description="Cupin type-1" evidence="12">
    <location>
        <begin position="63"/>
        <end position="211"/>
    </location>
</feature>
<evidence type="ECO:0000313" key="16">
    <source>
        <dbReference type="RefSeq" id="XP_020095360.1"/>
    </source>
</evidence>
<dbReference type="PROSITE" id="PS00725">
    <property type="entry name" value="GERMIN"/>
    <property type="match status" value="1"/>
</dbReference>
<evidence type="ECO:0000259" key="12">
    <source>
        <dbReference type="SMART" id="SM00835"/>
    </source>
</evidence>
<gene>
    <name evidence="16" type="primary">LOC109714995</name>
    <name evidence="13" type="ORF">ACMD2_22189</name>
</gene>
<dbReference type="Proteomes" id="UP000515123">
    <property type="component" value="Linkage group 9"/>
</dbReference>
<dbReference type="CDD" id="cd02241">
    <property type="entry name" value="cupin_OxOx"/>
    <property type="match status" value="1"/>
</dbReference>
<dbReference type="InterPro" id="IPR001929">
    <property type="entry name" value="Germin"/>
</dbReference>
<keyword evidence="4 11" id="KW-0964">Secreted</keyword>
<evidence type="ECO:0000256" key="8">
    <source>
        <dbReference type="PIRSR" id="PIRSR601929-1"/>
    </source>
</evidence>
<evidence type="ECO:0000256" key="1">
    <source>
        <dbReference type="ARBA" id="ARBA00004271"/>
    </source>
</evidence>
<evidence type="ECO:0000313" key="13">
    <source>
        <dbReference type="EMBL" id="OAY80020.1"/>
    </source>
</evidence>
<dbReference type="InterPro" id="IPR019780">
    <property type="entry name" value="Germin_Mn-BS"/>
</dbReference>
<evidence type="ECO:0000256" key="4">
    <source>
        <dbReference type="ARBA" id="ARBA00022525"/>
    </source>
</evidence>
<organism evidence="13 14">
    <name type="scientific">Ananas comosus</name>
    <name type="common">Pineapple</name>
    <name type="synonym">Ananas ananas</name>
    <dbReference type="NCBI Taxonomy" id="4615"/>
    <lineage>
        <taxon>Eukaryota</taxon>
        <taxon>Viridiplantae</taxon>
        <taxon>Streptophyta</taxon>
        <taxon>Embryophyta</taxon>
        <taxon>Tracheophyta</taxon>
        <taxon>Spermatophyta</taxon>
        <taxon>Magnoliopsida</taxon>
        <taxon>Liliopsida</taxon>
        <taxon>Poales</taxon>
        <taxon>Bromeliaceae</taxon>
        <taxon>Bromelioideae</taxon>
        <taxon>Ananas</taxon>
    </lineage>
</organism>
<dbReference type="InterPro" id="IPR006045">
    <property type="entry name" value="Cupin_1"/>
</dbReference>
<accession>A0A199VTK0</accession>
<dbReference type="RefSeq" id="XP_020095360.1">
    <property type="nucleotide sequence ID" value="XM_020239771.1"/>
</dbReference>
<evidence type="ECO:0000256" key="9">
    <source>
        <dbReference type="PIRSR" id="PIRSR601929-2"/>
    </source>
</evidence>
<evidence type="ECO:0000313" key="14">
    <source>
        <dbReference type="Proteomes" id="UP000092600"/>
    </source>
</evidence>
<reference evidence="13 14" key="1">
    <citation type="journal article" date="2016" name="DNA Res.">
        <title>The draft genome of MD-2 pineapple using hybrid error correction of long reads.</title>
        <authorList>
            <person name="Redwan R.M."/>
            <person name="Saidin A."/>
            <person name="Kumar S.V."/>
        </authorList>
    </citation>
    <scope>NUCLEOTIDE SEQUENCE [LARGE SCALE GENOMIC DNA]</scope>
    <source>
        <strain evidence="14">cv. MD2</strain>
        <tissue evidence="13">Leaf</tissue>
    </source>
</reference>
<dbReference type="GO" id="GO:0030145">
    <property type="term" value="F:manganese ion binding"/>
    <property type="evidence" value="ECO:0007669"/>
    <property type="project" value="UniProtKB-UniRule"/>
</dbReference>
<keyword evidence="5 8" id="KW-0479">Metal-binding</keyword>
<feature type="binding site" evidence="8">
    <location>
        <position position="118"/>
    </location>
    <ligand>
        <name>oxalate</name>
        <dbReference type="ChEBI" id="CHEBI:30623"/>
    </ligand>
</feature>
<evidence type="ECO:0000256" key="7">
    <source>
        <dbReference type="ARBA" id="ARBA00023211"/>
    </source>
</evidence>
<feature type="binding site" evidence="8">
    <location>
        <position position="98"/>
    </location>
    <ligand>
        <name>oxalate</name>
        <dbReference type="ChEBI" id="CHEBI:30623"/>
    </ligand>
</feature>
<evidence type="ECO:0000256" key="3">
    <source>
        <dbReference type="ARBA" id="ARBA00022523"/>
    </source>
</evidence>
<proteinExistence type="inferred from homology"/>
<keyword evidence="3 11" id="KW-0052">Apoplast</keyword>
<feature type="disulfide bond" evidence="10">
    <location>
        <begin position="34"/>
        <end position="49"/>
    </location>
</feature>
<dbReference type="GO" id="GO:0048046">
    <property type="term" value="C:apoplast"/>
    <property type="evidence" value="ECO:0007669"/>
    <property type="project" value="UniProtKB-SubCell"/>
</dbReference>
<feature type="chain" id="PRO_5044514087" description="Germin-like protein" evidence="11">
    <location>
        <begin position="25"/>
        <end position="219"/>
    </location>
</feature>
<keyword evidence="6 10" id="KW-1015">Disulfide bond</keyword>
<feature type="binding site" evidence="9">
    <location>
        <position position="118"/>
    </location>
    <ligand>
        <name>Mn(2+)</name>
        <dbReference type="ChEBI" id="CHEBI:29035"/>
    </ligand>
</feature>
<dbReference type="SUPFAM" id="SSF51182">
    <property type="entry name" value="RmlC-like cupins"/>
    <property type="match status" value="1"/>
</dbReference>
<evidence type="ECO:0000313" key="15">
    <source>
        <dbReference type="Proteomes" id="UP000515123"/>
    </source>
</evidence>
<feature type="binding site" evidence="9">
    <location>
        <position position="157"/>
    </location>
    <ligand>
        <name>Mn(2+)</name>
        <dbReference type="ChEBI" id="CHEBI:29035"/>
    </ligand>
</feature>
<dbReference type="GeneID" id="109714995"/>
<evidence type="ECO:0000256" key="11">
    <source>
        <dbReference type="RuleBase" id="RU366015"/>
    </source>
</evidence>
<feature type="binding site" evidence="8">
    <location>
        <position position="108"/>
    </location>
    <ligand>
        <name>oxalate</name>
        <dbReference type="ChEBI" id="CHEBI:30623"/>
    </ligand>
</feature>
<comment type="subcellular location">
    <subcellularLocation>
        <location evidence="1 11">Secreted</location>
        <location evidence="1 11">Extracellular space</location>
        <location evidence="1 11">Apoplast</location>
    </subcellularLocation>
</comment>
<dbReference type="InterPro" id="IPR014710">
    <property type="entry name" value="RmlC-like_jellyroll"/>
</dbReference>
<evidence type="ECO:0000256" key="5">
    <source>
        <dbReference type="ARBA" id="ARBA00022723"/>
    </source>
</evidence>
<dbReference type="SMART" id="SM00835">
    <property type="entry name" value="Cupin_1"/>
    <property type="match status" value="1"/>
</dbReference>
<reference evidence="16" key="2">
    <citation type="submission" date="2025-04" db="UniProtKB">
        <authorList>
            <consortium name="RefSeq"/>
        </authorList>
    </citation>
    <scope>IDENTIFICATION</scope>
    <source>
        <tissue evidence="16">Leaf</tissue>
    </source>
</reference>
<dbReference type="FunFam" id="2.60.120.10:FF:000005">
    <property type="entry name" value="Germin-like protein subfamily 1 member 8"/>
    <property type="match status" value="1"/>
</dbReference>
<keyword evidence="7 8" id="KW-0464">Manganese</keyword>
<keyword evidence="15" id="KW-1185">Reference proteome</keyword>
<feature type="binding site" evidence="8">
    <location>
        <position position="113"/>
    </location>
    <ligand>
        <name>oxalate</name>
        <dbReference type="ChEBI" id="CHEBI:30623"/>
    </ligand>
</feature>
<comment type="similarity">
    <text evidence="2 11">Belongs to the germin family.</text>
</comment>
<keyword evidence="11" id="KW-0732">Signal</keyword>
<dbReference type="EMBL" id="LSRQ01000966">
    <property type="protein sequence ID" value="OAY80020.1"/>
    <property type="molecule type" value="Genomic_DNA"/>
</dbReference>
<dbReference type="AlphaFoldDB" id="A0A199VTK0"/>